<feature type="compositionally biased region" description="Basic and acidic residues" evidence="1">
    <location>
        <begin position="465"/>
        <end position="476"/>
    </location>
</feature>
<dbReference type="EMBL" id="CDMZ01000988">
    <property type="protein sequence ID" value="CEM25199.1"/>
    <property type="molecule type" value="Genomic_DNA"/>
</dbReference>
<feature type="region of interest" description="Disordered" evidence="1">
    <location>
        <begin position="1116"/>
        <end position="1147"/>
    </location>
</feature>
<protein>
    <submittedName>
        <fullName evidence="2">Uncharacterized protein</fullName>
    </submittedName>
</protein>
<evidence type="ECO:0000313" key="2">
    <source>
        <dbReference type="EMBL" id="CEM25199.1"/>
    </source>
</evidence>
<proteinExistence type="predicted"/>
<feature type="region of interest" description="Disordered" evidence="1">
    <location>
        <begin position="250"/>
        <end position="290"/>
    </location>
</feature>
<feature type="compositionally biased region" description="Basic and acidic residues" evidence="1">
    <location>
        <begin position="441"/>
        <end position="458"/>
    </location>
</feature>
<feature type="region of interest" description="Disordered" evidence="1">
    <location>
        <begin position="714"/>
        <end position="734"/>
    </location>
</feature>
<feature type="region of interest" description="Disordered" evidence="1">
    <location>
        <begin position="340"/>
        <end position="379"/>
    </location>
</feature>
<feature type="compositionally biased region" description="Basic and acidic residues" evidence="1">
    <location>
        <begin position="717"/>
        <end position="730"/>
    </location>
</feature>
<sequence length="1287" mass="140330">MPPEELRANPAYAKLWRDATQCALTSWIIRKSEMGTEGVVGLPRFSKRDLVDVFLAVSKLPLPSSPLDVIKERRGILPESLSKERALLASLLAKMEEGDGDRNRLLIRLLSETLEDRLFDTKRGGSPFSAQDIANVLWASRHLAPQNLSLPRVLLETADSLGWQNFHLDSLAKVLHCLLTLPSSEARESSSVSLLNDRKGDWEFGHETAAASSGSSVQSVDCVDLDLCVPVLREISRQLWVFRSRRMRKRKERREKSTEESCPRPSREGERGGTMGGADPDGMGVEGALGGTMEGEEKVLRPGSGAGDALWASLSLDLFESSGEDLIEVGIAGERDETASMEKGKGTGMEEWVGGAGKRMMGDREEKRTKEARNKKREKVPACGRLERTAVSIVSSLSVLLNDTSLDSTMVQATRGCSLAAAHFLASSLTVFDRDRLRHGAMKERDGEKEEDKNDNLKRPGAAIREGEEREADNRSLIERSGTKLATDLEAVVAIVQLASSLHKGRGEVLEASCETSQISGRKEGQEEESLVSRLAERAASRFLTHLQTRHKRAAGNFGEKSEGEQLLLSSKMLAAIRLGNTPLPSAFLNGLLLRLFDVRGSVAKAQQTFSPTLHERELQLPLFPKWTSVDDLRLLLCLEGCLRAVAPWDTEGGDLETPDRPHVSLRRRKETRPGGAVISQWPVVQVDSLLEVSPVSFLESFTEAEDKISSLFSSSEHGRQHTRQADVDTHQSPPLSLSAAHGLGICLSRRHATLPFRPNSFSPALLGLHALSTVEPSQAVNAPHAACMIADTMSSLLILISEDGDYRTAGGSLLDCRLFHSLPLSTLPTKTLAKLLLAVTEASMDSSSLSGAVEGSDDTSEMPLPPFFHLSRDLKDALRVRLLGESDESISETLDVCTAAVLLQALGGSLRQRGVLGDGDGLTKDVSRQWNGREAAFSERELESDWRRTALKSATRIVVRESAKELRHILGHTGKENEDKRNVLEESGGEGGSATGGLRETPLQFSLGLEGFAALMTHLAGACEKREEGGLGESFFAVERDRAVGIGNREGVRAPLWALGVTDCCGWKGGREVNAGVYLGMRGLSEKDPSISFRRRWGPVLPFAAAFPQSMGGRVLDEKDQKRTDDYWHSRSGTHRLGGRESTEEPRGDIVNLEGLRGNLAHPIELVAREVRAGASSLVCTHGVSRSRGEFSGGYVEGRGRGHVEPEMEYRIGSGSSEETAETAGMQELHGEAEIEVREVPCLRCTASLLQLKGELPSVRFSVLWNEGGPDWTAGLRSVEIPNIFC</sequence>
<feature type="compositionally biased region" description="Basic and acidic residues" evidence="1">
    <location>
        <begin position="1116"/>
        <end position="1130"/>
    </location>
</feature>
<gene>
    <name evidence="2" type="ORF">Cvel_20778</name>
</gene>
<reference evidence="2" key="1">
    <citation type="submission" date="2014-11" db="EMBL/GenBank/DDBJ databases">
        <authorList>
            <person name="Otto D Thomas"/>
            <person name="Naeem Raeece"/>
        </authorList>
    </citation>
    <scope>NUCLEOTIDE SEQUENCE</scope>
</reference>
<feature type="region of interest" description="Disordered" evidence="1">
    <location>
        <begin position="978"/>
        <end position="999"/>
    </location>
</feature>
<organism evidence="2">
    <name type="scientific">Chromera velia CCMP2878</name>
    <dbReference type="NCBI Taxonomy" id="1169474"/>
    <lineage>
        <taxon>Eukaryota</taxon>
        <taxon>Sar</taxon>
        <taxon>Alveolata</taxon>
        <taxon>Colpodellida</taxon>
        <taxon>Chromeraceae</taxon>
        <taxon>Chromera</taxon>
    </lineage>
</organism>
<name>A0A0G4G902_9ALVE</name>
<feature type="region of interest" description="Disordered" evidence="1">
    <location>
        <begin position="441"/>
        <end position="476"/>
    </location>
</feature>
<feature type="compositionally biased region" description="Basic and acidic residues" evidence="1">
    <location>
        <begin position="254"/>
        <end position="271"/>
    </location>
</feature>
<feature type="compositionally biased region" description="Basic and acidic residues" evidence="1">
    <location>
        <begin position="360"/>
        <end position="372"/>
    </location>
</feature>
<dbReference type="VEuPathDB" id="CryptoDB:Cvel_20778"/>
<evidence type="ECO:0000256" key="1">
    <source>
        <dbReference type="SAM" id="MobiDB-lite"/>
    </source>
</evidence>
<accession>A0A0G4G902</accession>